<evidence type="ECO:0000313" key="7">
    <source>
        <dbReference type="EMBL" id="MVT76367.1"/>
    </source>
</evidence>
<dbReference type="Gene3D" id="1.10.10.10">
    <property type="entry name" value="Winged helix-like DNA-binding domain superfamily/Winged helix DNA-binding domain"/>
    <property type="match status" value="1"/>
</dbReference>
<evidence type="ECO:0000259" key="6">
    <source>
        <dbReference type="PROSITE" id="PS50931"/>
    </source>
</evidence>
<dbReference type="SUPFAM" id="SSF46785">
    <property type="entry name" value="Winged helix' DNA-binding domain"/>
    <property type="match status" value="1"/>
</dbReference>
<dbReference type="GO" id="GO:0003700">
    <property type="term" value="F:DNA-binding transcription factor activity"/>
    <property type="evidence" value="ECO:0007669"/>
    <property type="project" value="InterPro"/>
</dbReference>
<dbReference type="Pfam" id="PF00126">
    <property type="entry name" value="HTH_1"/>
    <property type="match status" value="1"/>
</dbReference>
<keyword evidence="8" id="KW-1185">Reference proteome</keyword>
<dbReference type="InterPro" id="IPR005119">
    <property type="entry name" value="LysR_subst-bd"/>
</dbReference>
<feature type="domain" description="HTH lysR-type" evidence="6">
    <location>
        <begin position="1"/>
        <end position="59"/>
    </location>
</feature>
<dbReference type="PRINTS" id="PR00039">
    <property type="entry name" value="HTHLYSR"/>
</dbReference>
<dbReference type="PROSITE" id="PS50931">
    <property type="entry name" value="HTH_LYSR"/>
    <property type="match status" value="1"/>
</dbReference>
<dbReference type="AlphaFoldDB" id="A0A844TBD0"/>
<gene>
    <name evidence="7" type="ORF">GPL20_25500</name>
</gene>
<dbReference type="InterPro" id="IPR036388">
    <property type="entry name" value="WH-like_DNA-bd_sf"/>
</dbReference>
<protein>
    <submittedName>
        <fullName evidence="7">LysR family transcriptional regulator</fullName>
    </submittedName>
</protein>
<dbReference type="InterPro" id="IPR000847">
    <property type="entry name" value="LysR_HTH_N"/>
</dbReference>
<dbReference type="GO" id="GO:0000976">
    <property type="term" value="F:transcription cis-regulatory region binding"/>
    <property type="evidence" value="ECO:0007669"/>
    <property type="project" value="TreeGrafter"/>
</dbReference>
<keyword evidence="4" id="KW-0238">DNA-binding</keyword>
<dbReference type="Proteomes" id="UP000449969">
    <property type="component" value="Unassembled WGS sequence"/>
</dbReference>
<reference evidence="7 8" key="1">
    <citation type="submission" date="2019-12" db="EMBL/GenBank/DDBJ databases">
        <title>Draft genome sequences Bradyrhizobium cajani AMBPC1010, Bradyrhizobium pachyrhizi AMBPC1040 and Bradyrhizobium yuanmingense ALSPC3051, three plant growth promoting strains isolated from nodules of Cajanus cajan L. in Dominican Republic.</title>
        <authorList>
            <person name="Flores-Felix J.D."/>
            <person name="Araujo J."/>
            <person name="Diaz-Alcantara C."/>
            <person name="Gonzalez-Andres F."/>
            <person name="Velazquez E."/>
        </authorList>
    </citation>
    <scope>NUCLEOTIDE SEQUENCE [LARGE SCALE GENOMIC DNA]</scope>
    <source>
        <strain evidence="7 8">1010</strain>
    </source>
</reference>
<dbReference type="PANTHER" id="PTHR30126">
    <property type="entry name" value="HTH-TYPE TRANSCRIPTIONAL REGULATOR"/>
    <property type="match status" value="1"/>
</dbReference>
<keyword evidence="3" id="KW-0805">Transcription regulation</keyword>
<dbReference type="Pfam" id="PF03466">
    <property type="entry name" value="LysR_substrate"/>
    <property type="match status" value="1"/>
</dbReference>
<dbReference type="Gene3D" id="3.40.190.290">
    <property type="match status" value="1"/>
</dbReference>
<evidence type="ECO:0000256" key="2">
    <source>
        <dbReference type="ARBA" id="ARBA00009437"/>
    </source>
</evidence>
<dbReference type="PANTHER" id="PTHR30126:SF94">
    <property type="entry name" value="LYSR FAMILY TRANSCRIPTIONAL REGULATOR"/>
    <property type="match status" value="1"/>
</dbReference>
<dbReference type="InterPro" id="IPR036390">
    <property type="entry name" value="WH_DNA-bd_sf"/>
</dbReference>
<dbReference type="RefSeq" id="WP_157332809.1">
    <property type="nucleotide sequence ID" value="NZ_JANADL010000028.1"/>
</dbReference>
<evidence type="ECO:0000256" key="5">
    <source>
        <dbReference type="ARBA" id="ARBA00023163"/>
    </source>
</evidence>
<name>A0A844TBD0_9BRAD</name>
<dbReference type="OrthoDB" id="7840053at2"/>
<accession>A0A844TBD0</accession>
<evidence type="ECO:0000313" key="8">
    <source>
        <dbReference type="Proteomes" id="UP000449969"/>
    </source>
</evidence>
<proteinExistence type="inferred from homology"/>
<comment type="function">
    <text evidence="1">NodD regulates the expression of the nodABCFE genes which encode other nodulation proteins. NodD is also a negative regulator of its own expression. Binds flavonoids as inducers.</text>
</comment>
<comment type="similarity">
    <text evidence="2">Belongs to the LysR transcriptional regulatory family.</text>
</comment>
<keyword evidence="5" id="KW-0804">Transcription</keyword>
<organism evidence="7 8">
    <name type="scientific">Bradyrhizobium cajani</name>
    <dbReference type="NCBI Taxonomy" id="1928661"/>
    <lineage>
        <taxon>Bacteria</taxon>
        <taxon>Pseudomonadati</taxon>
        <taxon>Pseudomonadota</taxon>
        <taxon>Alphaproteobacteria</taxon>
        <taxon>Hyphomicrobiales</taxon>
        <taxon>Nitrobacteraceae</taxon>
        <taxon>Bradyrhizobium</taxon>
    </lineage>
</organism>
<dbReference type="SUPFAM" id="SSF53850">
    <property type="entry name" value="Periplasmic binding protein-like II"/>
    <property type="match status" value="1"/>
</dbReference>
<evidence type="ECO:0000256" key="1">
    <source>
        <dbReference type="ARBA" id="ARBA00003502"/>
    </source>
</evidence>
<evidence type="ECO:0000256" key="4">
    <source>
        <dbReference type="ARBA" id="ARBA00023125"/>
    </source>
</evidence>
<sequence>MNLVELRAFTAVAKGGGFVRAAGILNRSQPTITAQIKNLEGRYNVELFFRGRGRTSQLTPLGERLFEITQALFQLEEDASNLLSSAGKLRDGIIRIGAIAPRSAINMLGKFHQRYPNVDVKLTFANSEEILSAVIDCRIDVGFLGAHEDHPACDMYPLSSPEIVLIAHSGHHIHRAGIIDRAAFKSETLLMREPGSETRQLAEEQLHRHNYVPGRALEIGSREGVCAAVAAGIGIGIVSADEIEPRKEYKIVRFSDFRVFGTLRLVCLKKRRHSPLIRELLTTIIGEVR</sequence>
<dbReference type="EMBL" id="WQNE01000024">
    <property type="protein sequence ID" value="MVT76367.1"/>
    <property type="molecule type" value="Genomic_DNA"/>
</dbReference>
<evidence type="ECO:0000256" key="3">
    <source>
        <dbReference type="ARBA" id="ARBA00023015"/>
    </source>
</evidence>
<comment type="caution">
    <text evidence="7">The sequence shown here is derived from an EMBL/GenBank/DDBJ whole genome shotgun (WGS) entry which is preliminary data.</text>
</comment>